<feature type="transmembrane region" description="Helical" evidence="1">
    <location>
        <begin position="67"/>
        <end position="87"/>
    </location>
</feature>
<organism evidence="2 3">
    <name type="scientific">Albimonas pacifica</name>
    <dbReference type="NCBI Taxonomy" id="1114924"/>
    <lineage>
        <taxon>Bacteria</taxon>
        <taxon>Pseudomonadati</taxon>
        <taxon>Pseudomonadota</taxon>
        <taxon>Alphaproteobacteria</taxon>
        <taxon>Rhodobacterales</taxon>
        <taxon>Paracoccaceae</taxon>
        <taxon>Albimonas</taxon>
    </lineage>
</organism>
<reference evidence="2 3" key="1">
    <citation type="submission" date="2016-10" db="EMBL/GenBank/DDBJ databases">
        <authorList>
            <person name="de Groot N.N."/>
        </authorList>
    </citation>
    <scope>NUCLEOTIDE SEQUENCE [LARGE SCALE GENOMIC DNA]</scope>
    <source>
        <strain evidence="2 3">CGMCC 1.11030</strain>
    </source>
</reference>
<feature type="transmembrane region" description="Helical" evidence="1">
    <location>
        <begin position="186"/>
        <end position="205"/>
    </location>
</feature>
<keyword evidence="1" id="KW-0472">Membrane</keyword>
<evidence type="ECO:0000313" key="2">
    <source>
        <dbReference type="EMBL" id="SFI89266.1"/>
    </source>
</evidence>
<protein>
    <submittedName>
        <fullName evidence="2">Uncharacterized conserved protein</fullName>
    </submittedName>
</protein>
<dbReference type="OrthoDB" id="7949130at2"/>
<dbReference type="Proteomes" id="UP000199377">
    <property type="component" value="Unassembled WGS sequence"/>
</dbReference>
<proteinExistence type="predicted"/>
<dbReference type="PIRSF" id="PIRSF033239">
    <property type="entry name" value="ExoD"/>
    <property type="match status" value="1"/>
</dbReference>
<sequence length="208" mass="21937">MTHAAAADSAPQGPESGPISTVLDRIEETARQEKPSAGEVIDAVGQHSTVTLLLVPALVVVTPLSGVPLLSSICGLTIALISLAGLLGRSHVWLPGFVTRRRIEGRRLSEAVDWLRRPVGWIERRTRRRLPGLVNPPFDRLLLALCLLCGLAMPVLELVPFTSSFLGGAVALLAISIVARDGLFASLAFIVMAAVFATPVILLASGGV</sequence>
<dbReference type="PANTHER" id="PTHR41795:SF1">
    <property type="entry name" value="EXOPOLYSACCHARIDE SYNTHESIS PROTEIN"/>
    <property type="match status" value="1"/>
</dbReference>
<dbReference type="PANTHER" id="PTHR41795">
    <property type="entry name" value="EXOPOLYSACCHARIDE SYNTHESIS PROTEIN"/>
    <property type="match status" value="1"/>
</dbReference>
<dbReference type="AlphaFoldDB" id="A0A1I3LXU8"/>
<name>A0A1I3LXU8_9RHOB</name>
<dbReference type="Pfam" id="PF06055">
    <property type="entry name" value="ExoD"/>
    <property type="match status" value="1"/>
</dbReference>
<dbReference type="InterPro" id="IPR010331">
    <property type="entry name" value="ExoD"/>
</dbReference>
<dbReference type="EMBL" id="FOQH01000010">
    <property type="protein sequence ID" value="SFI89266.1"/>
    <property type="molecule type" value="Genomic_DNA"/>
</dbReference>
<keyword evidence="1" id="KW-1133">Transmembrane helix</keyword>
<keyword evidence="3" id="KW-1185">Reference proteome</keyword>
<dbReference type="RefSeq" id="WP_092863571.1">
    <property type="nucleotide sequence ID" value="NZ_FOQH01000010.1"/>
</dbReference>
<evidence type="ECO:0000313" key="3">
    <source>
        <dbReference type="Proteomes" id="UP000199377"/>
    </source>
</evidence>
<feature type="transmembrane region" description="Helical" evidence="1">
    <location>
        <begin position="161"/>
        <end position="179"/>
    </location>
</feature>
<gene>
    <name evidence="2" type="ORF">SAMN05216258_110213</name>
</gene>
<accession>A0A1I3LXU8</accession>
<keyword evidence="1" id="KW-0812">Transmembrane</keyword>
<dbReference type="STRING" id="1114924.SAMN05216258_110213"/>
<evidence type="ECO:0000256" key="1">
    <source>
        <dbReference type="SAM" id="Phobius"/>
    </source>
</evidence>